<name>A0A1X7EGG9_9BACT</name>
<dbReference type="STRING" id="1519643.SAMN06295933_2914"/>
<organism evidence="5 6">
    <name type="scientific">Desulfovibrio gilichinskyi</name>
    <dbReference type="NCBI Taxonomy" id="1519643"/>
    <lineage>
        <taxon>Bacteria</taxon>
        <taxon>Pseudomonadati</taxon>
        <taxon>Thermodesulfobacteriota</taxon>
        <taxon>Desulfovibrionia</taxon>
        <taxon>Desulfovibrionales</taxon>
        <taxon>Desulfovibrionaceae</taxon>
        <taxon>Desulfovibrio</taxon>
    </lineage>
</organism>
<feature type="chain" id="PRO_5012665580" evidence="4">
    <location>
        <begin position="31"/>
        <end position="584"/>
    </location>
</feature>
<feature type="repeat" description="TPR" evidence="3">
    <location>
        <begin position="541"/>
        <end position="574"/>
    </location>
</feature>
<evidence type="ECO:0000256" key="4">
    <source>
        <dbReference type="SAM" id="SignalP"/>
    </source>
</evidence>
<feature type="repeat" description="TPR" evidence="3">
    <location>
        <begin position="237"/>
        <end position="270"/>
    </location>
</feature>
<dbReference type="PROSITE" id="PS50005">
    <property type="entry name" value="TPR"/>
    <property type="match status" value="3"/>
</dbReference>
<dbReference type="Gene3D" id="1.25.40.10">
    <property type="entry name" value="Tetratricopeptide repeat domain"/>
    <property type="match status" value="2"/>
</dbReference>
<sequence length="584" mass="66369">MINSAPTLRKKTYSAAALAILFVFALSGCAAKNGINASVANPQLSPESQLTYDYLVYQDYLSRFGQIMRSGVKTKEESEKATDLQQKALVVLDRILKVEPSAQLYAEKASLFWAAQQVDDAREALKEGLQKFPENPDLTMSLSSTYLVDNRTADAEGVLQDYIRRHPKDLIVKTQLARIMLEQKKFAQALDILKVIPAGQRTSEILYYYAKASAGLGLTKQAIRALQKTVKIKPDYIEAWGELAYLYELEKDYDSAEKIYTKMLEFPEVSNHIRLRLIELCLKLNNPDRGLSLVLDGPRNTSFLLEAAQIFLNNKFYGQASTVLDIFVKEKDVPDAYYFFKASIAYEGEEDPAKALDFLDKIKKGSDHYDRSLQFKAHLLIELNNTQDALAVLREGQKEFPDDPNFFLMEAALHVEQKQPEEAEETLLRGYKNIPDSTQILFQLGMMEEKKGNTDQTLKYMEKIISMEPDHADALNFVGYILADKNKQLDRAMVLISRANKLKPDNGFILDSMAWVLYRQGKLDEAWENIGRALSLEPKQPELWEHYGDIAVAKKNKIEAKKAYTKALKLNPGDKELRRKLDSL</sequence>
<reference evidence="6" key="1">
    <citation type="submission" date="2017-04" db="EMBL/GenBank/DDBJ databases">
        <authorList>
            <person name="Varghese N."/>
            <person name="Submissions S."/>
        </authorList>
    </citation>
    <scope>NUCLEOTIDE SEQUENCE [LARGE SCALE GENOMIC DNA]</scope>
    <source>
        <strain evidence="6">K3S</strain>
    </source>
</reference>
<dbReference type="SUPFAM" id="SSF48452">
    <property type="entry name" value="TPR-like"/>
    <property type="match status" value="3"/>
</dbReference>
<evidence type="ECO:0000313" key="5">
    <source>
        <dbReference type="EMBL" id="SMF33575.1"/>
    </source>
</evidence>
<dbReference type="OrthoDB" id="9766710at2"/>
<dbReference type="Proteomes" id="UP000192906">
    <property type="component" value="Unassembled WGS sequence"/>
</dbReference>
<keyword evidence="2 3" id="KW-0802">TPR repeat</keyword>
<dbReference type="InterPro" id="IPR019734">
    <property type="entry name" value="TPR_rpt"/>
</dbReference>
<dbReference type="RefSeq" id="WP_085103504.1">
    <property type="nucleotide sequence ID" value="NZ_FWZU01000005.1"/>
</dbReference>
<dbReference type="Pfam" id="PF14559">
    <property type="entry name" value="TPR_19"/>
    <property type="match status" value="2"/>
</dbReference>
<proteinExistence type="predicted"/>
<dbReference type="Pfam" id="PF13181">
    <property type="entry name" value="TPR_8"/>
    <property type="match status" value="2"/>
</dbReference>
<evidence type="ECO:0000256" key="3">
    <source>
        <dbReference type="PROSITE-ProRule" id="PRU00339"/>
    </source>
</evidence>
<keyword evidence="6" id="KW-1185">Reference proteome</keyword>
<evidence type="ECO:0000313" key="6">
    <source>
        <dbReference type="Proteomes" id="UP000192906"/>
    </source>
</evidence>
<accession>A0A1X7EGG9</accession>
<dbReference type="AlphaFoldDB" id="A0A1X7EGG9"/>
<gene>
    <name evidence="5" type="ORF">SAMN06295933_2914</name>
</gene>
<feature type="signal peptide" evidence="4">
    <location>
        <begin position="1"/>
        <end position="30"/>
    </location>
</feature>
<dbReference type="SMART" id="SM00028">
    <property type="entry name" value="TPR"/>
    <property type="match status" value="9"/>
</dbReference>
<dbReference type="Pfam" id="PF13432">
    <property type="entry name" value="TPR_16"/>
    <property type="match status" value="1"/>
</dbReference>
<dbReference type="EMBL" id="FWZU01000005">
    <property type="protein sequence ID" value="SMF33575.1"/>
    <property type="molecule type" value="Genomic_DNA"/>
</dbReference>
<evidence type="ECO:0000256" key="2">
    <source>
        <dbReference type="ARBA" id="ARBA00022803"/>
    </source>
</evidence>
<dbReference type="PANTHER" id="PTHR45586">
    <property type="entry name" value="TPR REPEAT-CONTAINING PROTEIN PA4667"/>
    <property type="match status" value="1"/>
</dbReference>
<dbReference type="InterPro" id="IPR011990">
    <property type="entry name" value="TPR-like_helical_dom_sf"/>
</dbReference>
<feature type="repeat" description="TPR" evidence="3">
    <location>
        <begin position="438"/>
        <end position="471"/>
    </location>
</feature>
<dbReference type="InterPro" id="IPR051012">
    <property type="entry name" value="CellSynth/LPSAsmb/PSIAsmb"/>
</dbReference>
<protein>
    <submittedName>
        <fullName evidence="5">Tetratricopeptide repeat-containing protein</fullName>
    </submittedName>
</protein>
<dbReference type="PANTHER" id="PTHR45586:SF1">
    <property type="entry name" value="LIPOPOLYSACCHARIDE ASSEMBLY PROTEIN B"/>
    <property type="match status" value="1"/>
</dbReference>
<keyword evidence="1" id="KW-0677">Repeat</keyword>
<evidence type="ECO:0000256" key="1">
    <source>
        <dbReference type="ARBA" id="ARBA00022737"/>
    </source>
</evidence>
<keyword evidence="4" id="KW-0732">Signal</keyword>